<dbReference type="RefSeq" id="WP_142085481.1">
    <property type="nucleotide sequence ID" value="NZ_VFPT01000004.1"/>
</dbReference>
<evidence type="ECO:0000313" key="3">
    <source>
        <dbReference type="EMBL" id="TQM89906.1"/>
    </source>
</evidence>
<dbReference type="SUPFAM" id="SSF47090">
    <property type="entry name" value="PGBD-like"/>
    <property type="match status" value="1"/>
</dbReference>
<sequence length="196" mass="21659">MIRILSLTAATFVLFTVQAIGQTPGQPVNIRNAGAFTCQEFQPVVRHEQRQLEKTAFLQWTAAYATAAARSNSLIDVFPIGDTWELLAMVNFICDENNTVKFETALLEAIGRLRPFWVRNSPAVTTLEDPNGRSVQFYSEASTALQTALNRFGAGLQVDGAFGNQTANAIRAINQRRGAQPWLTPDGELLYLLTRP</sequence>
<comment type="caution">
    <text evidence="3">The sequence shown here is derived from an EMBL/GenBank/DDBJ whole genome shotgun (WGS) entry which is preliminary data.</text>
</comment>
<protein>
    <submittedName>
        <fullName evidence="3">Putative peptidoglycan binding protein</fullName>
    </submittedName>
</protein>
<dbReference type="OrthoDB" id="7857305at2"/>
<dbReference type="EMBL" id="VFPT01000004">
    <property type="protein sequence ID" value="TQM89906.1"/>
    <property type="molecule type" value="Genomic_DNA"/>
</dbReference>
<dbReference type="AlphaFoldDB" id="A0A543K4A7"/>
<feature type="domain" description="Peptidoglycan binding-like" evidence="2">
    <location>
        <begin position="142"/>
        <end position="178"/>
    </location>
</feature>
<reference evidence="3 4" key="1">
    <citation type="submission" date="2019-06" db="EMBL/GenBank/DDBJ databases">
        <title>Genomic Encyclopedia of Archaeal and Bacterial Type Strains, Phase II (KMG-II): from individual species to whole genera.</title>
        <authorList>
            <person name="Goeker M."/>
        </authorList>
    </citation>
    <scope>NUCLEOTIDE SEQUENCE [LARGE SCALE GENOMIC DNA]</scope>
    <source>
        <strain evidence="3 4">DSM 18423</strain>
    </source>
</reference>
<keyword evidence="4" id="KW-1185">Reference proteome</keyword>
<evidence type="ECO:0000256" key="1">
    <source>
        <dbReference type="SAM" id="SignalP"/>
    </source>
</evidence>
<feature type="signal peptide" evidence="1">
    <location>
        <begin position="1"/>
        <end position="19"/>
    </location>
</feature>
<accession>A0A543K4A7</accession>
<dbReference type="Gene3D" id="1.10.101.10">
    <property type="entry name" value="PGBD-like superfamily/PGBD"/>
    <property type="match status" value="1"/>
</dbReference>
<proteinExistence type="predicted"/>
<name>A0A543K4A7_9RHOB</name>
<evidence type="ECO:0000313" key="4">
    <source>
        <dbReference type="Proteomes" id="UP000320582"/>
    </source>
</evidence>
<dbReference type="InterPro" id="IPR036366">
    <property type="entry name" value="PGBDSf"/>
</dbReference>
<dbReference type="Proteomes" id="UP000320582">
    <property type="component" value="Unassembled WGS sequence"/>
</dbReference>
<organism evidence="3 4">
    <name type="scientific">Roseinatronobacter monicus</name>
    <dbReference type="NCBI Taxonomy" id="393481"/>
    <lineage>
        <taxon>Bacteria</taxon>
        <taxon>Pseudomonadati</taxon>
        <taxon>Pseudomonadota</taxon>
        <taxon>Alphaproteobacteria</taxon>
        <taxon>Rhodobacterales</taxon>
        <taxon>Paracoccaceae</taxon>
        <taxon>Roseinatronobacter</taxon>
    </lineage>
</organism>
<feature type="chain" id="PRO_5022238040" evidence="1">
    <location>
        <begin position="20"/>
        <end position="196"/>
    </location>
</feature>
<evidence type="ECO:0000259" key="2">
    <source>
        <dbReference type="Pfam" id="PF01471"/>
    </source>
</evidence>
<keyword evidence="1" id="KW-0732">Signal</keyword>
<dbReference type="Pfam" id="PF01471">
    <property type="entry name" value="PG_binding_1"/>
    <property type="match status" value="1"/>
</dbReference>
<gene>
    <name evidence="3" type="ORF">BD293_4220</name>
</gene>
<dbReference type="InterPro" id="IPR002477">
    <property type="entry name" value="Peptidoglycan-bd-like"/>
</dbReference>
<dbReference type="InterPro" id="IPR036365">
    <property type="entry name" value="PGBD-like_sf"/>
</dbReference>